<keyword evidence="2" id="KW-1185">Reference proteome</keyword>
<gene>
    <name evidence="1" type="ORF">HPB49_016683</name>
</gene>
<dbReference type="Proteomes" id="UP000821865">
    <property type="component" value="Chromosome 4"/>
</dbReference>
<reference evidence="1" key="1">
    <citation type="submission" date="2020-05" db="EMBL/GenBank/DDBJ databases">
        <title>Large-scale comparative analyses of tick genomes elucidate their genetic diversity and vector capacities.</title>
        <authorList>
            <person name="Jia N."/>
            <person name="Wang J."/>
            <person name="Shi W."/>
            <person name="Du L."/>
            <person name="Sun Y."/>
            <person name="Zhan W."/>
            <person name="Jiang J."/>
            <person name="Wang Q."/>
            <person name="Zhang B."/>
            <person name="Ji P."/>
            <person name="Sakyi L.B."/>
            <person name="Cui X."/>
            <person name="Yuan T."/>
            <person name="Jiang B."/>
            <person name="Yang W."/>
            <person name="Lam T.T.-Y."/>
            <person name="Chang Q."/>
            <person name="Ding S."/>
            <person name="Wang X."/>
            <person name="Zhu J."/>
            <person name="Ruan X."/>
            <person name="Zhao L."/>
            <person name="Wei J."/>
            <person name="Que T."/>
            <person name="Du C."/>
            <person name="Cheng J."/>
            <person name="Dai P."/>
            <person name="Han X."/>
            <person name="Huang E."/>
            <person name="Gao Y."/>
            <person name="Liu J."/>
            <person name="Shao H."/>
            <person name="Ye R."/>
            <person name="Li L."/>
            <person name="Wei W."/>
            <person name="Wang X."/>
            <person name="Wang C."/>
            <person name="Yang T."/>
            <person name="Huo Q."/>
            <person name="Li W."/>
            <person name="Guo W."/>
            <person name="Chen H."/>
            <person name="Zhou L."/>
            <person name="Ni X."/>
            <person name="Tian J."/>
            <person name="Zhou Y."/>
            <person name="Sheng Y."/>
            <person name="Liu T."/>
            <person name="Pan Y."/>
            <person name="Xia L."/>
            <person name="Li J."/>
            <person name="Zhao F."/>
            <person name="Cao W."/>
        </authorList>
    </citation>
    <scope>NUCLEOTIDE SEQUENCE</scope>
    <source>
        <strain evidence="1">Dsil-2018</strain>
    </source>
</reference>
<comment type="caution">
    <text evidence="1">The sequence shown here is derived from an EMBL/GenBank/DDBJ whole genome shotgun (WGS) entry which is preliminary data.</text>
</comment>
<sequence length="629" mass="71065">MQTVSSSQRFVGLVISLVIVIVVLVVLKILWFQYAVAPSVCLTSACGAYSHRLLQSVNMSVDPCRDFTRFVCGGWERSQNLDVREDQFLAYLNRLDATLKDANIPLTGQNEEQRAAALYRSCDDVLQGKNDEMAAVKAALHDAGIVWPQQTRGADAVRALVYSSIKLGWDAVLSFDVTMHPGEMVDELVVDPGSSFHFLLSRSVREESPASKRTYFQFLWSLFAFKGPRNNSAVTYEQMQTIAEPALGNLSLLYDTWDKPRLPVDWFANVSSAGLTEARWLEALHNVSVSLRGGLRITTQNPDFLAMVLGLWKHIGEDSFHLFVSWCTVQSSEKAQVYHRAFCLSRTAVFFRKAPFARYIYGTLQKNEVSIAKEIALSVRLAFSQRLSKFDENMTVVANWSSLDTAFRSFEYSKGEQEISGAKNDVMPDMSDSFVNNWQLLAFVNKRDEVKQIEYAICHLMFYVERWKMRDFQLMPYSLSVPFFDPDLPAFVNYGAFGSEIVGAIGSIFVESYREKTDASMYLIDCMKLGPSGSETYTDDNVARAVGFGALVDAYRRNNPSSSWAIEGLEHYTGLELLFMTACFSLCTGRFKAEHHGCDLLARNVPEFDEVFRCTPRDQRNQSFQCELL</sequence>
<proteinExistence type="predicted"/>
<protein>
    <submittedName>
        <fullName evidence="1">Uncharacterized protein</fullName>
    </submittedName>
</protein>
<dbReference type="EMBL" id="CM023473">
    <property type="protein sequence ID" value="KAH7954220.1"/>
    <property type="molecule type" value="Genomic_DNA"/>
</dbReference>
<organism evidence="1 2">
    <name type="scientific">Dermacentor silvarum</name>
    <name type="common">Tick</name>
    <dbReference type="NCBI Taxonomy" id="543639"/>
    <lineage>
        <taxon>Eukaryota</taxon>
        <taxon>Metazoa</taxon>
        <taxon>Ecdysozoa</taxon>
        <taxon>Arthropoda</taxon>
        <taxon>Chelicerata</taxon>
        <taxon>Arachnida</taxon>
        <taxon>Acari</taxon>
        <taxon>Parasitiformes</taxon>
        <taxon>Ixodida</taxon>
        <taxon>Ixodoidea</taxon>
        <taxon>Ixodidae</taxon>
        <taxon>Rhipicephalinae</taxon>
        <taxon>Dermacentor</taxon>
    </lineage>
</organism>
<accession>A0ACB8CYC9</accession>
<evidence type="ECO:0000313" key="1">
    <source>
        <dbReference type="EMBL" id="KAH7954220.1"/>
    </source>
</evidence>
<name>A0ACB8CYC9_DERSI</name>
<evidence type="ECO:0000313" key="2">
    <source>
        <dbReference type="Proteomes" id="UP000821865"/>
    </source>
</evidence>